<accession>A0A1Y2M0B5</accession>
<reference evidence="1 2" key="1">
    <citation type="journal article" date="2017" name="Genome Announc.">
        <title>Genome sequence of the saprophytic ascomycete Epicoccum nigrum ICMP 19927 strain isolated from New Zealand.</title>
        <authorList>
            <person name="Fokin M."/>
            <person name="Fleetwood D."/>
            <person name="Weir B.S."/>
            <person name="Villas-Boas S.G."/>
        </authorList>
    </citation>
    <scope>NUCLEOTIDE SEQUENCE [LARGE SCALE GENOMIC DNA]</scope>
    <source>
        <strain evidence="1 2">ICMP 19927</strain>
    </source>
</reference>
<dbReference type="InParanoid" id="A0A1Y2M0B5"/>
<protein>
    <submittedName>
        <fullName evidence="1">Uncharacterized protein</fullName>
    </submittedName>
</protein>
<keyword evidence="2" id="KW-1185">Reference proteome</keyword>
<organism evidence="1 2">
    <name type="scientific">Epicoccum nigrum</name>
    <name type="common">Soil fungus</name>
    <name type="synonym">Epicoccum purpurascens</name>
    <dbReference type="NCBI Taxonomy" id="105696"/>
    <lineage>
        <taxon>Eukaryota</taxon>
        <taxon>Fungi</taxon>
        <taxon>Dikarya</taxon>
        <taxon>Ascomycota</taxon>
        <taxon>Pezizomycotina</taxon>
        <taxon>Dothideomycetes</taxon>
        <taxon>Pleosporomycetidae</taxon>
        <taxon>Pleosporales</taxon>
        <taxon>Pleosporineae</taxon>
        <taxon>Didymellaceae</taxon>
        <taxon>Epicoccum</taxon>
    </lineage>
</organism>
<dbReference type="Proteomes" id="UP000193240">
    <property type="component" value="Unassembled WGS sequence"/>
</dbReference>
<sequence>MTVESKKRQSSSLSDISLSKRPCREINAALQEFERTFHVKTYNEKPYSKMDDVIAAMLEQYNIEFRSALERTRHVQAYNEKREANQREMKNDKHGIFKLPPELRGLIYEYIYADQVLDFTMLEGQARLARAAHPYPLALSSVCRLIRKYIAELPLLATVTFRLMTFRYASMLDTWEFAIRGGSEKFVGFLKSIPVNEIERFEVVGVMGGWDGIEAMEVTKIEHWMRNIDYKAEMKGYIDEVYPKAEVIFRNVDDIAQL</sequence>
<evidence type="ECO:0000313" key="1">
    <source>
        <dbReference type="EMBL" id="OSS49595.1"/>
    </source>
</evidence>
<gene>
    <name evidence="1" type="ORF">B5807_05845</name>
</gene>
<evidence type="ECO:0000313" key="2">
    <source>
        <dbReference type="Proteomes" id="UP000193240"/>
    </source>
</evidence>
<proteinExistence type="predicted"/>
<dbReference type="EMBL" id="KZ107843">
    <property type="protein sequence ID" value="OSS49595.1"/>
    <property type="molecule type" value="Genomic_DNA"/>
</dbReference>
<dbReference type="AlphaFoldDB" id="A0A1Y2M0B5"/>
<name>A0A1Y2M0B5_EPING</name>